<accession>A0ABU2HPH5</accession>
<name>A0ABU2HPH5_9RHOB</name>
<organism evidence="2 3">
    <name type="scientific">Paracoccus aurantius</name>
    <dbReference type="NCBI Taxonomy" id="3073814"/>
    <lineage>
        <taxon>Bacteria</taxon>
        <taxon>Pseudomonadati</taxon>
        <taxon>Pseudomonadota</taxon>
        <taxon>Alphaproteobacteria</taxon>
        <taxon>Rhodobacterales</taxon>
        <taxon>Paracoccaceae</taxon>
        <taxon>Paracoccus</taxon>
    </lineage>
</organism>
<dbReference type="Gene3D" id="3.40.50.150">
    <property type="entry name" value="Vaccinia Virus protein VP39"/>
    <property type="match status" value="1"/>
</dbReference>
<keyword evidence="2" id="KW-0808">Transferase</keyword>
<dbReference type="GO" id="GO:0032259">
    <property type="term" value="P:methylation"/>
    <property type="evidence" value="ECO:0007669"/>
    <property type="project" value="UniProtKB-KW"/>
</dbReference>
<reference evidence="3" key="1">
    <citation type="submission" date="2023-07" db="EMBL/GenBank/DDBJ databases">
        <title>Paracoccus sp. MBLB3053 whole genome sequence.</title>
        <authorList>
            <person name="Hwang C.Y."/>
            <person name="Cho E.-S."/>
            <person name="Seo M.-J."/>
        </authorList>
    </citation>
    <scope>NUCLEOTIDE SEQUENCE [LARGE SCALE GENOMIC DNA]</scope>
    <source>
        <strain evidence="3">MBLB3053</strain>
    </source>
</reference>
<evidence type="ECO:0000259" key="1">
    <source>
        <dbReference type="Pfam" id="PF13649"/>
    </source>
</evidence>
<dbReference type="Proteomes" id="UP001269144">
    <property type="component" value="Unassembled WGS sequence"/>
</dbReference>
<dbReference type="InterPro" id="IPR029063">
    <property type="entry name" value="SAM-dependent_MTases_sf"/>
</dbReference>
<proteinExistence type="predicted"/>
<dbReference type="Pfam" id="PF13649">
    <property type="entry name" value="Methyltransf_25"/>
    <property type="match status" value="1"/>
</dbReference>
<evidence type="ECO:0000313" key="3">
    <source>
        <dbReference type="Proteomes" id="UP001269144"/>
    </source>
</evidence>
<dbReference type="GO" id="GO:0008168">
    <property type="term" value="F:methyltransferase activity"/>
    <property type="evidence" value="ECO:0007669"/>
    <property type="project" value="UniProtKB-KW"/>
</dbReference>
<keyword evidence="2" id="KW-0489">Methyltransferase</keyword>
<dbReference type="InterPro" id="IPR041698">
    <property type="entry name" value="Methyltransf_25"/>
</dbReference>
<keyword evidence="3" id="KW-1185">Reference proteome</keyword>
<dbReference type="EC" id="2.1.-.-" evidence="2"/>
<dbReference type="RefSeq" id="WP_311158400.1">
    <property type="nucleotide sequence ID" value="NZ_JAVQLW010000001.1"/>
</dbReference>
<dbReference type="EMBL" id="JAVQLW010000001">
    <property type="protein sequence ID" value="MDS9466204.1"/>
    <property type="molecule type" value="Genomic_DNA"/>
</dbReference>
<feature type="domain" description="Methyltransferase" evidence="1">
    <location>
        <begin position="37"/>
        <end position="119"/>
    </location>
</feature>
<protein>
    <submittedName>
        <fullName evidence="2">Class I SAM-dependent methyltransferase</fullName>
        <ecNumber evidence="2">2.1.-.-</ecNumber>
    </submittedName>
</protein>
<gene>
    <name evidence="2" type="ORF">RGQ15_01240</name>
</gene>
<comment type="caution">
    <text evidence="2">The sequence shown here is derived from an EMBL/GenBank/DDBJ whole genome shotgun (WGS) entry which is preliminary data.</text>
</comment>
<dbReference type="SUPFAM" id="SSF53335">
    <property type="entry name" value="S-adenosyl-L-methionine-dependent methyltransferases"/>
    <property type="match status" value="1"/>
</dbReference>
<sequence>MSFSAEWLAMREAADQSARDPYLLSLAADAAGPDPLVLDLGSGTGAMMRALRPHLPASASWRLVDHDPALLSYASKATQRNIECLMQDLGNVDALPLEGATLVTASALLDLMPARWISALSRRLLDARLPFYAALSYDGCMEWDPMLPDDVIVTAAYNRHQKRDKGLGPALGPDAGRQAVETFRLAGFQVLRADSNWDLGIEHAGLQRELLQGIATVAAEAGLRDAQEWASLRMARIETTRWEIGHVDLLALPPG</sequence>
<evidence type="ECO:0000313" key="2">
    <source>
        <dbReference type="EMBL" id="MDS9466204.1"/>
    </source>
</evidence>